<comment type="function">
    <text evidence="1">Required for the efficient initiation of filament assembly.</text>
</comment>
<evidence type="ECO:0000256" key="3">
    <source>
        <dbReference type="ARBA" id="ARBA00022795"/>
    </source>
</evidence>
<dbReference type="STRING" id="430453.SAMN04487962_10149"/>
<protein>
    <submittedName>
        <fullName evidence="5">Flagella synthesis protein FlgN</fullName>
    </submittedName>
</protein>
<dbReference type="Pfam" id="PF05130">
    <property type="entry name" value="FlgN"/>
    <property type="match status" value="1"/>
</dbReference>
<dbReference type="AlphaFoldDB" id="A0A1H9YBJ0"/>
<reference evidence="6" key="1">
    <citation type="submission" date="2016-10" db="EMBL/GenBank/DDBJ databases">
        <authorList>
            <person name="Varghese N."/>
            <person name="Submissions S."/>
        </authorList>
    </citation>
    <scope>NUCLEOTIDE SEQUENCE [LARGE SCALE GENOMIC DNA]</scope>
    <source>
        <strain evidence="6">CGMCC 1.6489</strain>
    </source>
</reference>
<evidence type="ECO:0000256" key="4">
    <source>
        <dbReference type="SAM" id="Coils"/>
    </source>
</evidence>
<proteinExistence type="inferred from homology"/>
<evidence type="ECO:0000256" key="1">
    <source>
        <dbReference type="ARBA" id="ARBA00002397"/>
    </source>
</evidence>
<gene>
    <name evidence="5" type="ORF">SAMN04487962_10149</name>
</gene>
<sequence length="156" mass="17406">MSTTDKLQALLNQDLEQLRQLETLLEEEQALLGDADVRAIEPVTSRKNALLGDIRERARQKVHLLVEMGFRPDQGHPSRFIRSAGLTELYQSWEAAQSVLARCHSLNQQNSKVVAHLQSRLSRLTDIFRGSSGQQKLYGATGQQTSVGQRNILASA</sequence>
<organism evidence="5 6">
    <name type="scientific">Marinobacter segnicrescens</name>
    <dbReference type="NCBI Taxonomy" id="430453"/>
    <lineage>
        <taxon>Bacteria</taxon>
        <taxon>Pseudomonadati</taxon>
        <taxon>Pseudomonadota</taxon>
        <taxon>Gammaproteobacteria</taxon>
        <taxon>Pseudomonadales</taxon>
        <taxon>Marinobacteraceae</taxon>
        <taxon>Marinobacter</taxon>
    </lineage>
</organism>
<dbReference type="Proteomes" id="UP000198762">
    <property type="component" value="Unassembled WGS sequence"/>
</dbReference>
<dbReference type="EMBL" id="FOHZ01000001">
    <property type="protein sequence ID" value="SES65787.1"/>
    <property type="molecule type" value="Genomic_DNA"/>
</dbReference>
<keyword evidence="6" id="KW-1185">Reference proteome</keyword>
<dbReference type="InterPro" id="IPR007809">
    <property type="entry name" value="FlgN-like"/>
</dbReference>
<dbReference type="Gene3D" id="1.20.58.300">
    <property type="entry name" value="FlgN-like"/>
    <property type="match status" value="1"/>
</dbReference>
<dbReference type="SUPFAM" id="SSF140566">
    <property type="entry name" value="FlgN-like"/>
    <property type="match status" value="1"/>
</dbReference>
<evidence type="ECO:0000256" key="2">
    <source>
        <dbReference type="ARBA" id="ARBA00007703"/>
    </source>
</evidence>
<accession>A0A1H9YBJ0</accession>
<name>A0A1H9YBJ0_9GAMM</name>
<evidence type="ECO:0000313" key="6">
    <source>
        <dbReference type="Proteomes" id="UP000198762"/>
    </source>
</evidence>
<keyword evidence="3" id="KW-1005">Bacterial flagellum biogenesis</keyword>
<evidence type="ECO:0000313" key="5">
    <source>
        <dbReference type="EMBL" id="SES65787.1"/>
    </source>
</evidence>
<keyword evidence="5" id="KW-0969">Cilium</keyword>
<dbReference type="OrthoDB" id="5734604at2"/>
<comment type="similarity">
    <text evidence="2">Belongs to the FlgN family.</text>
</comment>
<dbReference type="InterPro" id="IPR036679">
    <property type="entry name" value="FlgN-like_sf"/>
</dbReference>
<keyword evidence="5" id="KW-0282">Flagellum</keyword>
<dbReference type="RefSeq" id="WP_091848230.1">
    <property type="nucleotide sequence ID" value="NZ_FOHZ01000001.1"/>
</dbReference>
<keyword evidence="5" id="KW-0966">Cell projection</keyword>
<feature type="coiled-coil region" evidence="4">
    <location>
        <begin position="4"/>
        <end position="38"/>
    </location>
</feature>
<dbReference type="GO" id="GO:0044780">
    <property type="term" value="P:bacterial-type flagellum assembly"/>
    <property type="evidence" value="ECO:0007669"/>
    <property type="project" value="InterPro"/>
</dbReference>
<keyword evidence="4" id="KW-0175">Coiled coil</keyword>